<comment type="caution">
    <text evidence="1">The sequence shown here is derived from an EMBL/GenBank/DDBJ whole genome shotgun (WGS) entry which is preliminary data.</text>
</comment>
<dbReference type="OrthoDB" id="5094188at2759"/>
<dbReference type="Proteomes" id="UP000530670">
    <property type="component" value="Unassembled WGS sequence"/>
</dbReference>
<reference evidence="1 2" key="1">
    <citation type="submission" date="2020-05" db="EMBL/GenBank/DDBJ databases">
        <title>Identification and distribution of gene clusters putatively required for synthesis of sphingolipid metabolism inhibitors in phylogenetically diverse species of the filamentous fungus Fusarium.</title>
        <authorList>
            <person name="Kim H.-S."/>
            <person name="Busman M."/>
            <person name="Brown D.W."/>
            <person name="Divon H."/>
            <person name="Uhlig S."/>
            <person name="Proctor R.H."/>
        </authorList>
    </citation>
    <scope>NUCLEOTIDE SEQUENCE [LARGE SCALE GENOMIC DNA]</scope>
    <source>
        <strain evidence="1 2">NRRL 66243</strain>
    </source>
</reference>
<dbReference type="GeneID" id="59304280"/>
<dbReference type="EMBL" id="JAAQRI010000106">
    <property type="protein sequence ID" value="KAF5637640.1"/>
    <property type="molecule type" value="Genomic_DNA"/>
</dbReference>
<keyword evidence="2" id="KW-1185">Reference proteome</keyword>
<dbReference type="RefSeq" id="XP_037207434.1">
    <property type="nucleotide sequence ID" value="XM_037352010.1"/>
</dbReference>
<evidence type="ECO:0000313" key="2">
    <source>
        <dbReference type="Proteomes" id="UP000530670"/>
    </source>
</evidence>
<name>A0A8H5VX46_9HYPO</name>
<sequence length="274" mass="30562">MALNNDLNNKAGLDTVTQEEHEDITFTFAALADPEAASDSASVLADAADFDSSNLTNNVFYINLSPNTESLNDYWRQRLKAATENVDMSSGFFNEKASRTLNDVLAGGQISPKDEIKKASYFAKETNFVTKKEDLHKALISHFTQGLNLPNNVLDKFEGFLANVQNTIKNSPTPSREGITIYIYAVIYVKDEMIQQWQPYIRTISFKASQSLSTYVKDKNSQSTGSQVNVDFQYVQFDGSFNNDLFERSAKPALMQVQRGGTTIKPLNITFDGN</sequence>
<accession>A0A8H5VX46</accession>
<evidence type="ECO:0000313" key="1">
    <source>
        <dbReference type="EMBL" id="KAF5637640.1"/>
    </source>
</evidence>
<proteinExistence type="predicted"/>
<protein>
    <submittedName>
        <fullName evidence="1">Uncharacterized protein</fullName>
    </submittedName>
</protein>
<organism evidence="1 2">
    <name type="scientific">Fusarium tjaetaba</name>
    <dbReference type="NCBI Taxonomy" id="1567544"/>
    <lineage>
        <taxon>Eukaryota</taxon>
        <taxon>Fungi</taxon>
        <taxon>Dikarya</taxon>
        <taxon>Ascomycota</taxon>
        <taxon>Pezizomycotina</taxon>
        <taxon>Sordariomycetes</taxon>
        <taxon>Hypocreomycetidae</taxon>
        <taxon>Hypocreales</taxon>
        <taxon>Nectriaceae</taxon>
        <taxon>Fusarium</taxon>
        <taxon>Fusarium fujikuroi species complex</taxon>
    </lineage>
</organism>
<gene>
    <name evidence="1" type="ORF">FTJAE_5497</name>
</gene>
<dbReference type="AlphaFoldDB" id="A0A8H5VX46"/>